<protein>
    <submittedName>
        <fullName evidence="1">Uncharacterized protein</fullName>
    </submittedName>
</protein>
<sequence length="409" mass="45575">MWNRSPLKSFFSTLKVEDCCEGKFRELFRRGKRFSLVLPKGKAPQGGWKILATSLRSIRVVLVSRPLEESKESIRCWEEKRGDNLSKFAFFVEKCLVGRWDSSSDRLPALEVMNFCVHQSWRLKEDLKLSLLACLREEVCSLIGGSRRLGASEKALAALQQFSPKGNGARVGKVGLGVNEALLAKAIGFEGKAKAMPPLKTLSFGSRDEDLEVNKALEACWLSQGEELSFASLPREGQGAIGFEFFRYEVVVFTHNLIIGFWLQKGSQMASYPSNILPSYLSCSVYSCLQHVNLDSFVEYSSMENKEVAAIVTSTSHEKVMQEGTDCPARNFSLSPISYVFNFPMNLLSVRKLTKSPSCFVKFFPSYSVLQDLSTKKAIGGGRKANEVYHRIGPPLAPIALHTSFSSTQ</sequence>
<evidence type="ECO:0000313" key="2">
    <source>
        <dbReference type="Proteomes" id="UP000288805"/>
    </source>
</evidence>
<name>A0A438I0Q6_VITVI</name>
<dbReference type="Proteomes" id="UP000288805">
    <property type="component" value="Unassembled WGS sequence"/>
</dbReference>
<dbReference type="EMBL" id="QGNW01000156">
    <property type="protein sequence ID" value="RVW90277.1"/>
    <property type="molecule type" value="Genomic_DNA"/>
</dbReference>
<evidence type="ECO:0000313" key="1">
    <source>
        <dbReference type="EMBL" id="RVW90277.1"/>
    </source>
</evidence>
<organism evidence="1 2">
    <name type="scientific">Vitis vinifera</name>
    <name type="common">Grape</name>
    <dbReference type="NCBI Taxonomy" id="29760"/>
    <lineage>
        <taxon>Eukaryota</taxon>
        <taxon>Viridiplantae</taxon>
        <taxon>Streptophyta</taxon>
        <taxon>Embryophyta</taxon>
        <taxon>Tracheophyta</taxon>
        <taxon>Spermatophyta</taxon>
        <taxon>Magnoliopsida</taxon>
        <taxon>eudicotyledons</taxon>
        <taxon>Gunneridae</taxon>
        <taxon>Pentapetalae</taxon>
        <taxon>rosids</taxon>
        <taxon>Vitales</taxon>
        <taxon>Vitaceae</taxon>
        <taxon>Viteae</taxon>
        <taxon>Vitis</taxon>
    </lineage>
</organism>
<dbReference type="AlphaFoldDB" id="A0A438I0Q6"/>
<comment type="caution">
    <text evidence="1">The sequence shown here is derived from an EMBL/GenBank/DDBJ whole genome shotgun (WGS) entry which is preliminary data.</text>
</comment>
<gene>
    <name evidence="1" type="ORF">CK203_036764</name>
</gene>
<proteinExistence type="predicted"/>
<accession>A0A438I0Q6</accession>
<reference evidence="1 2" key="1">
    <citation type="journal article" date="2018" name="PLoS Genet.">
        <title>Population sequencing reveals clonal diversity and ancestral inbreeding in the grapevine cultivar Chardonnay.</title>
        <authorList>
            <person name="Roach M.J."/>
            <person name="Johnson D.L."/>
            <person name="Bohlmann J."/>
            <person name="van Vuuren H.J."/>
            <person name="Jones S.J."/>
            <person name="Pretorius I.S."/>
            <person name="Schmidt S.A."/>
            <person name="Borneman A.R."/>
        </authorList>
    </citation>
    <scope>NUCLEOTIDE SEQUENCE [LARGE SCALE GENOMIC DNA]</scope>
    <source>
        <strain evidence="2">cv. Chardonnay</strain>
        <tissue evidence="1">Leaf</tissue>
    </source>
</reference>